<dbReference type="SUPFAM" id="SSF56935">
    <property type="entry name" value="Porins"/>
    <property type="match status" value="1"/>
</dbReference>
<dbReference type="Proteomes" id="UP000590442">
    <property type="component" value="Unassembled WGS sequence"/>
</dbReference>
<dbReference type="NCBIfam" id="TIGR04057">
    <property type="entry name" value="SusC_RagA_signa"/>
    <property type="match status" value="1"/>
</dbReference>
<dbReference type="GO" id="GO:0044718">
    <property type="term" value="P:siderophore transmembrane transport"/>
    <property type="evidence" value="ECO:0007669"/>
    <property type="project" value="TreeGrafter"/>
</dbReference>
<evidence type="ECO:0000256" key="1">
    <source>
        <dbReference type="ARBA" id="ARBA00022729"/>
    </source>
</evidence>
<dbReference type="Pfam" id="PF07715">
    <property type="entry name" value="Plug"/>
    <property type="match status" value="1"/>
</dbReference>
<evidence type="ECO:0000259" key="3">
    <source>
        <dbReference type="Pfam" id="PF07715"/>
    </source>
</evidence>
<keyword evidence="2" id="KW-0813">Transport</keyword>
<keyword evidence="2" id="KW-1134">Transmembrane beta strand</keyword>
<dbReference type="PROSITE" id="PS51257">
    <property type="entry name" value="PROKAR_LIPOPROTEIN"/>
    <property type="match status" value="1"/>
</dbReference>
<name>A0A846QP89_9FLAO</name>
<keyword evidence="1" id="KW-0732">Signal</keyword>
<dbReference type="InterPro" id="IPR023997">
    <property type="entry name" value="TonB-dep_OMP_SusC/RagA_CS"/>
</dbReference>
<comment type="similarity">
    <text evidence="2">Belongs to the TonB-dependent receptor family.</text>
</comment>
<dbReference type="EMBL" id="JAATJJ010000001">
    <property type="protein sequence ID" value="NJB69881.1"/>
    <property type="molecule type" value="Genomic_DNA"/>
</dbReference>
<dbReference type="Gene3D" id="2.170.130.10">
    <property type="entry name" value="TonB-dependent receptor, plug domain"/>
    <property type="match status" value="1"/>
</dbReference>
<dbReference type="PANTHER" id="PTHR30069:SF29">
    <property type="entry name" value="HEMOGLOBIN AND HEMOGLOBIN-HAPTOGLOBIN-BINDING PROTEIN 1-RELATED"/>
    <property type="match status" value="1"/>
</dbReference>
<keyword evidence="4" id="KW-0675">Receptor</keyword>
<accession>A0A846QP89</accession>
<evidence type="ECO:0000256" key="2">
    <source>
        <dbReference type="PROSITE-ProRule" id="PRU01360"/>
    </source>
</evidence>
<dbReference type="InterPro" id="IPR039426">
    <property type="entry name" value="TonB-dep_rcpt-like"/>
</dbReference>
<comment type="caution">
    <text evidence="4">The sequence shown here is derived from an EMBL/GenBank/DDBJ whole genome shotgun (WGS) entry which is preliminary data.</text>
</comment>
<organism evidence="4 5">
    <name type="scientific">Saonia flava</name>
    <dbReference type="NCBI Taxonomy" id="523696"/>
    <lineage>
        <taxon>Bacteria</taxon>
        <taxon>Pseudomonadati</taxon>
        <taxon>Bacteroidota</taxon>
        <taxon>Flavobacteriia</taxon>
        <taxon>Flavobacteriales</taxon>
        <taxon>Flavobacteriaceae</taxon>
        <taxon>Saonia</taxon>
    </lineage>
</organism>
<dbReference type="GO" id="GO:0009279">
    <property type="term" value="C:cell outer membrane"/>
    <property type="evidence" value="ECO:0007669"/>
    <property type="project" value="UniProtKB-SubCell"/>
</dbReference>
<dbReference type="InterPro" id="IPR012910">
    <property type="entry name" value="Plug_dom"/>
</dbReference>
<gene>
    <name evidence="4" type="ORF">GGR42_000343</name>
</gene>
<keyword evidence="2" id="KW-0472">Membrane</keyword>
<dbReference type="InterPro" id="IPR037066">
    <property type="entry name" value="Plug_dom_sf"/>
</dbReference>
<evidence type="ECO:0000313" key="5">
    <source>
        <dbReference type="Proteomes" id="UP000590442"/>
    </source>
</evidence>
<keyword evidence="5" id="KW-1185">Reference proteome</keyword>
<evidence type="ECO:0000313" key="4">
    <source>
        <dbReference type="EMBL" id="NJB69881.1"/>
    </source>
</evidence>
<dbReference type="PANTHER" id="PTHR30069">
    <property type="entry name" value="TONB-DEPENDENT OUTER MEMBRANE RECEPTOR"/>
    <property type="match status" value="1"/>
</dbReference>
<protein>
    <submittedName>
        <fullName evidence="4">TonB-dependent SusC/RagA subfamily outer membrane receptor</fullName>
    </submittedName>
</protein>
<dbReference type="PROSITE" id="PS52016">
    <property type="entry name" value="TONB_DEPENDENT_REC_3"/>
    <property type="match status" value="1"/>
</dbReference>
<keyword evidence="2" id="KW-0998">Cell outer membrane</keyword>
<feature type="domain" description="TonB-dependent receptor plug" evidence="3">
    <location>
        <begin position="49"/>
        <end position="142"/>
    </location>
</feature>
<proteinExistence type="inferred from homology"/>
<reference evidence="4 5" key="1">
    <citation type="submission" date="2020-03" db="EMBL/GenBank/DDBJ databases">
        <title>Genomic Encyclopedia of Type Strains, Phase IV (KMG-IV): sequencing the most valuable type-strain genomes for metagenomic binning, comparative biology and taxonomic classification.</title>
        <authorList>
            <person name="Goeker M."/>
        </authorList>
    </citation>
    <scope>NUCLEOTIDE SEQUENCE [LARGE SCALE GENOMIC DNA]</scope>
    <source>
        <strain evidence="4 5">DSM 29762</strain>
    </source>
</reference>
<keyword evidence="2" id="KW-0812">Transmembrane</keyword>
<dbReference type="AlphaFoldDB" id="A0A846QP89"/>
<dbReference type="RefSeq" id="WP_167960221.1">
    <property type="nucleotide sequence ID" value="NZ_JAATJJ010000001.1"/>
</dbReference>
<sequence length="149" mass="16066">MKRNLLNMALLGTFVLMGCKANKTQSEVVHEDLPTGNYNVELANKNDQIVDEGIAIKNLTDYLRGIPGVRVQGDGANANIVIRGSNSLNLSEEPTYIVDGRQYHGSYTSLFYSLPGEVIKSVTVLKDASSLGMYGSSAANGVIEIVTKN</sequence>
<comment type="subcellular location">
    <subcellularLocation>
        <location evidence="2">Cell outer membrane</location>
        <topology evidence="2">Multi-pass membrane protein</topology>
    </subcellularLocation>
</comment>
<dbReference type="GO" id="GO:0015344">
    <property type="term" value="F:siderophore uptake transmembrane transporter activity"/>
    <property type="evidence" value="ECO:0007669"/>
    <property type="project" value="TreeGrafter"/>
</dbReference>